<accession>A0A1H4G0W2</accession>
<sequence length="166" mass="17807">MINLDLKLIDQIGKKLITRKETIAVAESVTAGLLQTGLSSGGQATSYFQGGITVYNLGQKVKHLGLDPIHGEACNCVSPDTAKVLSANCCGYFISHWALGITGYASPVPELGIEKVFAFYAIAYNHKIAKAGKITPKSVSDPVDIRTFYANTVFAELDKLLKNSRA</sequence>
<dbReference type="Proteomes" id="UP000199656">
    <property type="component" value="Unassembled WGS sequence"/>
</dbReference>
<dbReference type="STRING" id="408074.SAMN05660909_04847"/>
<dbReference type="AlphaFoldDB" id="A0A1H4G0W2"/>
<evidence type="ECO:0000313" key="2">
    <source>
        <dbReference type="EMBL" id="SEB03229.1"/>
    </source>
</evidence>
<dbReference type="InterPro" id="IPR008136">
    <property type="entry name" value="CinA_C"/>
</dbReference>
<feature type="domain" description="CinA C-terminal" evidence="1">
    <location>
        <begin position="7"/>
        <end position="109"/>
    </location>
</feature>
<name>A0A1H4G0W2_9BACT</name>
<dbReference type="Gene3D" id="3.90.950.20">
    <property type="entry name" value="CinA-like"/>
    <property type="match status" value="1"/>
</dbReference>
<keyword evidence="2" id="KW-0378">Hydrolase</keyword>
<dbReference type="SUPFAM" id="SSF142433">
    <property type="entry name" value="CinA-like"/>
    <property type="match status" value="1"/>
</dbReference>
<keyword evidence="3" id="KW-1185">Reference proteome</keyword>
<evidence type="ECO:0000313" key="3">
    <source>
        <dbReference type="Proteomes" id="UP000199656"/>
    </source>
</evidence>
<dbReference type="GO" id="GO:0016787">
    <property type="term" value="F:hydrolase activity"/>
    <property type="evidence" value="ECO:0007669"/>
    <property type="project" value="UniProtKB-KW"/>
</dbReference>
<dbReference type="InterPro" id="IPR036653">
    <property type="entry name" value="CinA-like_C"/>
</dbReference>
<organism evidence="2 3">
    <name type="scientific">Chitinophaga terrae</name>
    <name type="common">ex Kim and Jung 2007</name>
    <dbReference type="NCBI Taxonomy" id="408074"/>
    <lineage>
        <taxon>Bacteria</taxon>
        <taxon>Pseudomonadati</taxon>
        <taxon>Bacteroidota</taxon>
        <taxon>Chitinophagia</taxon>
        <taxon>Chitinophagales</taxon>
        <taxon>Chitinophagaceae</taxon>
        <taxon>Chitinophaga</taxon>
    </lineage>
</organism>
<reference evidence="3" key="1">
    <citation type="submission" date="2016-10" db="EMBL/GenBank/DDBJ databases">
        <authorList>
            <person name="Varghese N."/>
            <person name="Submissions S."/>
        </authorList>
    </citation>
    <scope>NUCLEOTIDE SEQUENCE [LARGE SCALE GENOMIC DNA]</scope>
    <source>
        <strain evidence="3">DSM 23920</strain>
    </source>
</reference>
<protein>
    <submittedName>
        <fullName evidence="2">Amidohydrolase, PncC family</fullName>
    </submittedName>
</protein>
<evidence type="ECO:0000259" key="1">
    <source>
        <dbReference type="Pfam" id="PF02464"/>
    </source>
</evidence>
<dbReference type="EMBL" id="FNRL01000031">
    <property type="protein sequence ID" value="SEB03229.1"/>
    <property type="molecule type" value="Genomic_DNA"/>
</dbReference>
<proteinExistence type="predicted"/>
<dbReference type="Pfam" id="PF02464">
    <property type="entry name" value="CinA"/>
    <property type="match status" value="1"/>
</dbReference>
<gene>
    <name evidence="2" type="ORF">SAMN05660909_04847</name>
</gene>